<evidence type="ECO:0000313" key="11">
    <source>
        <dbReference type="Proteomes" id="UP000037727"/>
    </source>
</evidence>
<feature type="transmembrane region" description="Helical" evidence="8">
    <location>
        <begin position="269"/>
        <end position="287"/>
    </location>
</feature>
<feature type="transmembrane region" description="Helical" evidence="8">
    <location>
        <begin position="150"/>
        <end position="170"/>
    </location>
</feature>
<comment type="subcellular location">
    <subcellularLocation>
        <location evidence="1">Cell membrane</location>
        <topology evidence="1">Multi-pass membrane protein</topology>
    </subcellularLocation>
</comment>
<feature type="transmembrane region" description="Helical" evidence="8">
    <location>
        <begin position="100"/>
        <end position="117"/>
    </location>
</feature>
<dbReference type="EMBL" id="LJCS01000003">
    <property type="protein sequence ID" value="KOY63678.1"/>
    <property type="molecule type" value="Genomic_DNA"/>
</dbReference>
<keyword evidence="6 8" id="KW-0472">Membrane</keyword>
<dbReference type="InterPro" id="IPR050638">
    <property type="entry name" value="AA-Vitamin_Transporters"/>
</dbReference>
<feature type="domain" description="EamA" evidence="9">
    <location>
        <begin position="151"/>
        <end position="285"/>
    </location>
</feature>
<proteinExistence type="inferred from homology"/>
<dbReference type="PANTHER" id="PTHR32322:SF18">
    <property type="entry name" value="S-ADENOSYLMETHIONINE_S-ADENOSYLHOMOCYSTEINE TRANSPORTER"/>
    <property type="match status" value="1"/>
</dbReference>
<name>A0ABR5KGB7_9GAMM</name>
<dbReference type="InterPro" id="IPR000620">
    <property type="entry name" value="EamA_dom"/>
</dbReference>
<evidence type="ECO:0000256" key="6">
    <source>
        <dbReference type="ARBA" id="ARBA00023136"/>
    </source>
</evidence>
<protein>
    <recommendedName>
        <fullName evidence="7">Threonine/homoserine exporter RhtA</fullName>
    </recommendedName>
</protein>
<dbReference type="PANTHER" id="PTHR32322">
    <property type="entry name" value="INNER MEMBRANE TRANSPORTER"/>
    <property type="match status" value="1"/>
</dbReference>
<dbReference type="SUPFAM" id="SSF103481">
    <property type="entry name" value="Multidrug resistance efflux transporter EmrE"/>
    <property type="match status" value="2"/>
</dbReference>
<evidence type="ECO:0000256" key="2">
    <source>
        <dbReference type="ARBA" id="ARBA00009853"/>
    </source>
</evidence>
<feature type="transmembrane region" description="Helical" evidence="8">
    <location>
        <begin position="126"/>
        <end position="144"/>
    </location>
</feature>
<evidence type="ECO:0000256" key="7">
    <source>
        <dbReference type="ARBA" id="ARBA00040595"/>
    </source>
</evidence>
<feature type="transmembrane region" description="Helical" evidence="8">
    <location>
        <begin position="36"/>
        <end position="56"/>
    </location>
</feature>
<evidence type="ECO:0000256" key="4">
    <source>
        <dbReference type="ARBA" id="ARBA00022692"/>
    </source>
</evidence>
<keyword evidence="4 8" id="KW-0812">Transmembrane</keyword>
<accession>A0ABR5KGB7</accession>
<keyword evidence="3" id="KW-1003">Cell membrane</keyword>
<dbReference type="Pfam" id="PF00892">
    <property type="entry name" value="EamA"/>
    <property type="match status" value="2"/>
</dbReference>
<feature type="transmembrane region" description="Helical" evidence="8">
    <location>
        <begin position="182"/>
        <end position="201"/>
    </location>
</feature>
<dbReference type="Proteomes" id="UP000037727">
    <property type="component" value="Unassembled WGS sequence"/>
</dbReference>
<feature type="domain" description="EamA" evidence="9">
    <location>
        <begin position="8"/>
        <end position="140"/>
    </location>
</feature>
<feature type="transmembrane region" description="Helical" evidence="8">
    <location>
        <begin position="216"/>
        <end position="235"/>
    </location>
</feature>
<feature type="transmembrane region" description="Helical" evidence="8">
    <location>
        <begin position="9"/>
        <end position="30"/>
    </location>
</feature>
<evidence type="ECO:0000256" key="3">
    <source>
        <dbReference type="ARBA" id="ARBA00022475"/>
    </source>
</evidence>
<evidence type="ECO:0000259" key="9">
    <source>
        <dbReference type="Pfam" id="PF00892"/>
    </source>
</evidence>
<evidence type="ECO:0000313" key="10">
    <source>
        <dbReference type="EMBL" id="KOY63678.1"/>
    </source>
</evidence>
<feature type="transmembrane region" description="Helical" evidence="8">
    <location>
        <begin position="68"/>
        <end position="88"/>
    </location>
</feature>
<reference evidence="10 11" key="1">
    <citation type="submission" date="2015-09" db="EMBL/GenBank/DDBJ databases">
        <title>Draft genome sequence and assembly of Photorhabdus sp. VMG, a bacterial symbiont associated with Heterorhabditis zealandica.</title>
        <authorList>
            <person name="Naidoo S."/>
            <person name="Featherston J."/>
            <person name="Mothupi B."/>
            <person name="Gray V.M."/>
        </authorList>
    </citation>
    <scope>NUCLEOTIDE SEQUENCE [LARGE SCALE GENOMIC DNA]</scope>
    <source>
        <strain evidence="10 11">VMG</strain>
    </source>
</reference>
<organism evidence="10 11">
    <name type="scientific">Photorhabdus heterorhabditis</name>
    <dbReference type="NCBI Taxonomy" id="880156"/>
    <lineage>
        <taxon>Bacteria</taxon>
        <taxon>Pseudomonadati</taxon>
        <taxon>Pseudomonadota</taxon>
        <taxon>Gammaproteobacteria</taxon>
        <taxon>Enterobacterales</taxon>
        <taxon>Morganellaceae</taxon>
        <taxon>Photorhabdus</taxon>
    </lineage>
</organism>
<evidence type="ECO:0000256" key="5">
    <source>
        <dbReference type="ARBA" id="ARBA00022989"/>
    </source>
</evidence>
<feature type="transmembrane region" description="Helical" evidence="8">
    <location>
        <begin position="247"/>
        <end position="263"/>
    </location>
</feature>
<evidence type="ECO:0000256" key="1">
    <source>
        <dbReference type="ARBA" id="ARBA00004651"/>
    </source>
</evidence>
<keyword evidence="5 8" id="KW-1133">Transmembrane helix</keyword>
<comment type="similarity">
    <text evidence="2">Belongs to the drug/metabolite transporter (DMT) superfamily. 10 TMS drug/metabolite exporter (DME) (TC 2.A.7.3) family.</text>
</comment>
<keyword evidence="11" id="KW-1185">Reference proteome</keyword>
<gene>
    <name evidence="10" type="ORF">AM629_02480</name>
</gene>
<sequence length="289" mass="32455">MQIVSYKSVIYTLLVILIWSFGWILTKVGLDHMPPFTFAALRFVIAAVLMLLIASIKYKCNHFSRKEWCIVILVGLTQTTLMFTFINIGMQNVSAGKASILIYSMPIWSAVLAYLFLQEPLKAKDILILCFGIIGVYFVFVPGISIESDIFGLFLLLLSAISWAVSNILVKKYFAKHNKFVLTTWQMLFGSVGLVALSFWFENPLGLSLNYIEWGILLYTSIFASVVAFTLWFSILPSLNVMSSTMPSLLIPFFVIMFDSIFLEQSVTVSVAMGLILIALSCILTALRK</sequence>
<dbReference type="InterPro" id="IPR037185">
    <property type="entry name" value="EmrE-like"/>
</dbReference>
<comment type="caution">
    <text evidence="10">The sequence shown here is derived from an EMBL/GenBank/DDBJ whole genome shotgun (WGS) entry which is preliminary data.</text>
</comment>
<dbReference type="RefSeq" id="WP_054475824.1">
    <property type="nucleotide sequence ID" value="NZ_CAWMRL010000003.1"/>
</dbReference>
<evidence type="ECO:0000256" key="8">
    <source>
        <dbReference type="SAM" id="Phobius"/>
    </source>
</evidence>